<evidence type="ECO:0000259" key="2">
    <source>
        <dbReference type="Pfam" id="PF25225"/>
    </source>
</evidence>
<dbReference type="EMBL" id="BGZN01000050">
    <property type="protein sequence ID" value="GBR74498.1"/>
    <property type="molecule type" value="Genomic_DNA"/>
</dbReference>
<dbReference type="AlphaFoldDB" id="A0A388TDD8"/>
<proteinExistence type="predicted"/>
<feature type="domain" description="Lnb N-terminal periplasmic" evidence="1">
    <location>
        <begin position="111"/>
        <end position="240"/>
    </location>
</feature>
<keyword evidence="4" id="KW-1185">Reference proteome</keyword>
<comment type="caution">
    <text evidence="3">The sequence shown here is derived from an EMBL/GenBank/DDBJ whole genome shotgun (WGS) entry which is preliminary data.</text>
</comment>
<dbReference type="InterPro" id="IPR025178">
    <property type="entry name" value="Lnb_N"/>
</dbReference>
<dbReference type="InterPro" id="IPR057165">
    <property type="entry name" value="DUF7843"/>
</dbReference>
<dbReference type="Pfam" id="PF13387">
    <property type="entry name" value="Lnb_N"/>
    <property type="match status" value="1"/>
</dbReference>
<dbReference type="Pfam" id="PF25225">
    <property type="entry name" value="DUF7843"/>
    <property type="match status" value="1"/>
</dbReference>
<sequence length="541" mass="63320">MNKKLFCFFLIGFSLLGAEEYYYSREWLNLLYYAKTLTGYQSSAMSADFFVSEKGRENPRLEYETSLQLVKEKDIHFKTKFPLRYKYIARQNDLKYEPVVVITKNVTNIILAYPNRYIQNPVSMFGHVFLALETDRGLLDSRILHYVADTRGDQQGLAYALKGLTGGYKGAFYAEDYYKKIKEYNYLEDREVLLYDLKFSPEQIEDLQLHYLELQNTFFYYYFLDANCAFYIGKFLNVVLAKDILSKPVYTMPAALVNNLRAEGLLENERTRPTATKTFNYLYNLLDNRQKAQVRTLLTAKAKDLDADPETLKTFLTISEFMISNHSELAEIIRQNRIWAYKKLNENNEYQIRPARQAAERVQKINYHSAKFSWFPKNFAGLEFNPIHFLDDDEQEIKNVRLLGISFKSCGSDRPRYGFDLLEIDNLTQSNLLLPAVSWSAKSQFSWQNDFATNQELYLGYAFNILNNGLLYILLGGNYANYDNRLRQNLDNLYLTMGGKIGVKQKLFDNCSLLLAYENQRRNDYRVAELTYSWQDLLGKL</sequence>
<evidence type="ECO:0000259" key="1">
    <source>
        <dbReference type="Pfam" id="PF13387"/>
    </source>
</evidence>
<feature type="domain" description="DUF7843" evidence="2">
    <location>
        <begin position="24"/>
        <end position="91"/>
    </location>
</feature>
<evidence type="ECO:0000313" key="3">
    <source>
        <dbReference type="EMBL" id="GBR74498.1"/>
    </source>
</evidence>
<evidence type="ECO:0000313" key="4">
    <source>
        <dbReference type="Proteomes" id="UP000269352"/>
    </source>
</evidence>
<feature type="non-terminal residue" evidence="3">
    <location>
        <position position="541"/>
    </location>
</feature>
<organism evidence="3 4">
    <name type="scientific">Termititenax aidoneus</name>
    <dbReference type="NCBI Taxonomy" id="2218524"/>
    <lineage>
        <taxon>Bacteria</taxon>
        <taxon>Bacillati</taxon>
        <taxon>Candidatus Margulisiibacteriota</taxon>
        <taxon>Candidatus Termititenacia</taxon>
        <taxon>Candidatus Termititenacales</taxon>
        <taxon>Candidatus Termititenacaceae</taxon>
        <taxon>Candidatus Termititenax</taxon>
    </lineage>
</organism>
<protein>
    <submittedName>
        <fullName evidence="3">Protein DUF4105</fullName>
    </submittedName>
</protein>
<gene>
    <name evidence="3" type="ORF">NO1_1661</name>
</gene>
<accession>A0A388TDD8</accession>
<name>A0A388TDD8_TERA1</name>
<dbReference type="Proteomes" id="UP000269352">
    <property type="component" value="Unassembled WGS sequence"/>
</dbReference>
<reference evidence="3 4" key="1">
    <citation type="journal article" date="2019" name="ISME J.">
        <title>Genome analyses of uncultured TG2/ZB3 bacteria in 'Margulisbacteria' specifically attached to ectosymbiotic spirochetes of protists in the termite gut.</title>
        <authorList>
            <person name="Utami Y.D."/>
            <person name="Kuwahara H."/>
            <person name="Igai K."/>
            <person name="Murakami T."/>
            <person name="Sugaya K."/>
            <person name="Morikawa T."/>
            <person name="Nagura Y."/>
            <person name="Yuki M."/>
            <person name="Deevong P."/>
            <person name="Inoue T."/>
            <person name="Kihara K."/>
            <person name="Lo N."/>
            <person name="Yamada A."/>
            <person name="Ohkuma M."/>
            <person name="Hongoh Y."/>
        </authorList>
    </citation>
    <scope>NUCLEOTIDE SEQUENCE [LARGE SCALE GENOMIC DNA]</scope>
    <source>
        <strain evidence="3">NkOx7-01</strain>
    </source>
</reference>